<evidence type="ECO:0000313" key="1">
    <source>
        <dbReference type="EMBL" id="CAI2719559.1"/>
    </source>
</evidence>
<protein>
    <submittedName>
        <fullName evidence="1">Uncharacterized protein</fullName>
    </submittedName>
</protein>
<accession>A0ABM9HHN0</accession>
<organism evidence="1 2">
    <name type="scientific">Nitrospina watsonii</name>
    <dbReference type="NCBI Taxonomy" id="1323948"/>
    <lineage>
        <taxon>Bacteria</taxon>
        <taxon>Pseudomonadati</taxon>
        <taxon>Nitrospinota/Tectimicrobiota group</taxon>
        <taxon>Nitrospinota</taxon>
        <taxon>Nitrospinia</taxon>
        <taxon>Nitrospinales</taxon>
        <taxon>Nitrospinaceae</taxon>
        <taxon>Nitrospina</taxon>
    </lineage>
</organism>
<evidence type="ECO:0000313" key="2">
    <source>
        <dbReference type="Proteomes" id="UP001157733"/>
    </source>
</evidence>
<dbReference type="Proteomes" id="UP001157733">
    <property type="component" value="Chromosome"/>
</dbReference>
<sequence length="175" mass="18209">MSMKSSGIQGCRFPVQESSRCSSTRSPTASFSRRNSSDGICRTTSLFSGSTNLTTIWLSSVTSRTGFGGLLELLVSGAFRVKTEAFNPRAEMDTVSSLAFCGFPVTRGADGAFWAAVAGRAALACAGGVLGVSFGPTGWLSSVAMVHHLTIQNWVRPGSCCTGITVLGGPGRTLQ</sequence>
<keyword evidence="2" id="KW-1185">Reference proteome</keyword>
<name>A0ABM9HHN0_9BACT</name>
<proteinExistence type="predicted"/>
<dbReference type="EMBL" id="OX336137">
    <property type="protein sequence ID" value="CAI2719559.1"/>
    <property type="molecule type" value="Genomic_DNA"/>
</dbReference>
<gene>
    <name evidence="1" type="ORF">NSPWAT_2703</name>
</gene>
<reference evidence="1 2" key="1">
    <citation type="submission" date="2022-09" db="EMBL/GenBank/DDBJ databases">
        <authorList>
            <person name="Kop L."/>
        </authorList>
    </citation>
    <scope>NUCLEOTIDE SEQUENCE [LARGE SCALE GENOMIC DNA]</scope>
    <source>
        <strain evidence="1 2">347</strain>
    </source>
</reference>